<comment type="subcellular location">
    <subcellularLocation>
        <location evidence="2">Cell junction</location>
        <location evidence="2">Desmosome</location>
    </subcellularLocation>
    <subcellularLocation>
        <location evidence="1">Cell membrane</location>
    </subcellularLocation>
</comment>
<dbReference type="PANTHER" id="PTHR23169">
    <property type="entry name" value="ENVOPLAKIN"/>
    <property type="match status" value="1"/>
</dbReference>
<dbReference type="Gene3D" id="2.30.30.40">
    <property type="entry name" value="SH3 Domains"/>
    <property type="match status" value="1"/>
</dbReference>
<comment type="similarity">
    <text evidence="3">Belongs to the plakin or cytolinker family.</text>
</comment>
<dbReference type="SUPFAM" id="SSF75399">
    <property type="entry name" value="Plakin repeat"/>
    <property type="match status" value="4"/>
</dbReference>
<keyword evidence="6" id="KW-0677">Repeat</keyword>
<keyword evidence="9" id="KW-0472">Membrane</keyword>
<feature type="compositionally biased region" description="Low complexity" evidence="11">
    <location>
        <begin position="2461"/>
        <end position="2513"/>
    </location>
</feature>
<keyword evidence="15" id="KW-1185">Reference proteome</keyword>
<sequence>NSADIEQQLISHSKFHSSIQRSPEVDKAKFELVVSPCLSLCQKMSHGRSNQLREMQQIIEAISRQIMWVNVREEEELVFDWGDKNIDLYIPKKQESYSKLMSDLEEKEKDLNKLKLKVDSLLKNPHPASDKIEAYMDTLQTQWSWLLQITKCIHVHLKENAAYSEFFKEANEMYNKLQKAHENIRKKFTSDRNTPLENLLELLEGLEKEKERIMENKRQVQHLVNKSKSIVRLRPRNPEEEKSCSPVMVQALCDFKQDQKVILKGNEGILKDNSQRSKWQVTGPGGLDMLVPSVCLLVPPPNSLGINMANKNEQYYEAILSVWNQLYINIKSLISWQYYVQDLTRINSLTVTMLSRMRPEEYRSILKSLEAHYSEFTHCCHGSEMFKDEDKRSIESQYTGAHAHYDRLLVQLPEYYCVCRFGFVHVTKCVCFPQSVQRDVDSIREEYLRLNERVLKELENMTDSDKATFLHSQLGLINERLGSLNECFAAYLQRLRALRVLLQSVSRAEDIIKVHEARLTEKETTSLNPAEVGDYRSTLKSMRAELEGKSAVLVSMETELGKAVHWNGQVGGAFHRCDVDLSIYSEQVNQLSDRWRRIQSQLDSRLRDLEGYLHLLQQYTTTSSVLSEWIGATRQKHDALQATKIDSITALDEHLNQQKVLNSEIKGKRESVVSVLGDTDACVNSIKDYELELASYSAGLETLLNIPMKRTMLQSPSTKLTEETTLLQTRYIELLTLSGDYNKYLGELHNNMETLKMRNTRIDLLEEELRLLKEDIEDHNAKNSSLEEALVRYRLELSQSQEQLLSVEEVKRSTALQCSTTQDSLASTRGQLKELQEQVTRLNSLIEEEKRKRRMADERYGEQQDEHEQVLRRRQKELEQANWAKMEVEKSVGTQEREAERLRKQLEEEEQRFKELEQELSKVRRQCSVEISNLKLSYESQITICRTDIQHLSSQREEVDQGIKLQCELLEADRRDQEDQLRRLNVSLSQAEEQRTMAEEEAHSQRSLVTEEARRRRELEAQVEILVRQRGEDSSQYRGEVSELTKALQDSSGQLVLLTHSLDEEQRRRRALDEERTRMELLLGEIQGKQTSSSQAVTRLREVEEELVSICTEFKKVSGEKNKAEQSVARLQGCIKELQATLERKDGEVEALRRTSQEEVIKRRHVETELQKTNHTMWEYTSTITALRRSQEEAKTVGRRGEEEHRKLQEELERRLKEFKASTECLASLSSELKSLQQHLLQEQAKVREANLRNETLYKTIEEKSRVLNESSVEHERLQTLTQTLTKERLRLEEELRGVKHEREELLRTRQGADDELVAQITVLELQLKSSSGSSLDTQSLVAELSSEREKLRMEIEQLQGQVFETSCLIQSTETQYNKIEMERDALLLKLKQTNQDRARSQELEEELNHMKVSLESESRIKLCLQEENEKVCIKDFLYWKGQYESKEGEVRQFNSEKEKMERERSSLKTEIERLMRELREVEERYKSSLLITQTQFSELTSVRDSLEAELSKLRERPYAFAKHTQTDESGKKDLDPATLVFEGVRKMVTAKQLLDCGVINKVTYGQLLNGQKTVREVSVDIKLNLKGTGSISGVAVGPQGKMSLTEAKRENILSEDSAILLLEAQAATGHIVDPRANEKMTVQEACKRGVVYEEDRERLLIAEAACLGYRDPNTTKLLSAGQAMRKGLIDRVTALRMLQAQESVGGIIDPVLSVFLSKDAAMDRDLIDEDLYRALNQRPECYLDPDTQLGASYVSLKRRCKAEPTTGLLILPAPEKPMTVNGLRGEVSVTDLMSANLLEKSDMDQLKEGKLTSQDIEHRLRSYLRGSTCIAGVYNEANDKTLSIYQAMKEGLLKPSTTLELLEAQAASGFMIDPVNNLCLTVVDAYKRGLAGPEFKDKLLSAERAVTGYKDPGTDKIISLFQAIEKGLIEKGHGIHLLEAQIASGGIIDPRHSHRIEVVTAYKKGYFSKEMNQILTDEGDNSKGFFDPNNQDNLTYLQLKKRCIIDQKTGLVLLSIKNKKEPPQPITQKSTQRKRRVVIVDPDTNKDMSVKEAYDNGLIDHEMFLELSQQECEWEEITITTQDGSKRLVIFDRKTEIQYDIRELLEKSVINQSLYDQYRSQMITLTQFADIVTSKTKANRSSASSSSSSSTSSSKARAAATSAAAYSSLLSSSTTYSPRITSTSSTSIKAEKTSSIIGSSTIGPSSIGECSTITRSTTSSSFTQPDGPSSPSTLKHIASISVSLACPAEAVVLDGEQSPVGAIFDMEALEKISISEAHKRGLVDSISAQRLLEAQACTGGIVNPSDGRRLSIQEASSQGIIENDMATRLKPAQKAYIGFEDIKCKHKMSAAEAMREKWLPYEAGHRFLEFQFVTGGLYDPELGRRRTIKEALKEGWLDGRGAQKLQDTRHHAKNLTCPKTKLKISYKEAMDNCLVEENTGVKMLQAASASSRGISSPYNSSTPGSKSGSRTGSRASSRRGSLDLGSSGSSRRYSIVSSTTYSRTSFSSSSMS</sequence>
<keyword evidence="8 10" id="KW-0175">Coiled coil</keyword>
<dbReference type="GO" id="GO:0014704">
    <property type="term" value="C:intercalated disc"/>
    <property type="evidence" value="ECO:0007669"/>
    <property type="project" value="TreeGrafter"/>
</dbReference>
<feature type="compositionally biased region" description="Polar residues" evidence="11">
    <location>
        <begin position="2225"/>
        <end position="2234"/>
    </location>
</feature>
<name>A0A8C7MLW7_ONCKI</name>
<dbReference type="GO" id="GO:0005198">
    <property type="term" value="F:structural molecule activity"/>
    <property type="evidence" value="ECO:0007669"/>
    <property type="project" value="TreeGrafter"/>
</dbReference>
<evidence type="ECO:0000259" key="12">
    <source>
        <dbReference type="Pfam" id="PF17902"/>
    </source>
</evidence>
<dbReference type="Gene3D" id="3.30.160.780">
    <property type="match status" value="1"/>
</dbReference>
<protein>
    <submittedName>
        <fullName evidence="14">Desmoplakin</fullName>
    </submittedName>
</protein>
<evidence type="ECO:0000256" key="3">
    <source>
        <dbReference type="ARBA" id="ARBA00009109"/>
    </source>
</evidence>
<dbReference type="SMART" id="SM00250">
    <property type="entry name" value="PLEC"/>
    <property type="match status" value="16"/>
</dbReference>
<feature type="coiled-coil region" evidence="10">
    <location>
        <begin position="1202"/>
        <end position="1309"/>
    </location>
</feature>
<evidence type="ECO:0000313" key="14">
    <source>
        <dbReference type="Ensembl" id="ENSOKIP00005063353.1"/>
    </source>
</evidence>
<evidence type="ECO:0000256" key="11">
    <source>
        <dbReference type="SAM" id="MobiDB-lite"/>
    </source>
</evidence>
<evidence type="ECO:0000256" key="6">
    <source>
        <dbReference type="ARBA" id="ARBA00022737"/>
    </source>
</evidence>
<dbReference type="InterPro" id="IPR041615">
    <property type="entry name" value="Desmoplakin_SH3"/>
</dbReference>
<proteinExistence type="inferred from homology"/>
<feature type="domain" description="Desmoplakin SH3" evidence="12">
    <location>
        <begin position="237"/>
        <end position="299"/>
    </location>
</feature>
<feature type="domain" description="Desmoplakin spectrin-like" evidence="13">
    <location>
        <begin position="334"/>
        <end position="411"/>
    </location>
</feature>
<organism evidence="14 15">
    <name type="scientific">Oncorhynchus kisutch</name>
    <name type="common">Coho salmon</name>
    <name type="synonym">Salmo kisutch</name>
    <dbReference type="NCBI Taxonomy" id="8019"/>
    <lineage>
        <taxon>Eukaryota</taxon>
        <taxon>Metazoa</taxon>
        <taxon>Chordata</taxon>
        <taxon>Craniata</taxon>
        <taxon>Vertebrata</taxon>
        <taxon>Euteleostomi</taxon>
        <taxon>Actinopterygii</taxon>
        <taxon>Neopterygii</taxon>
        <taxon>Teleostei</taxon>
        <taxon>Protacanthopterygii</taxon>
        <taxon>Salmoniformes</taxon>
        <taxon>Salmonidae</taxon>
        <taxon>Salmoninae</taxon>
        <taxon>Oncorhynchus</taxon>
    </lineage>
</organism>
<dbReference type="GO" id="GO:0098609">
    <property type="term" value="P:cell-cell adhesion"/>
    <property type="evidence" value="ECO:0007669"/>
    <property type="project" value="TreeGrafter"/>
</dbReference>
<dbReference type="Gene3D" id="1.20.58.60">
    <property type="match status" value="2"/>
</dbReference>
<dbReference type="GO" id="GO:0005886">
    <property type="term" value="C:plasma membrane"/>
    <property type="evidence" value="ECO:0007669"/>
    <property type="project" value="UniProtKB-SubCell"/>
</dbReference>
<dbReference type="GO" id="GO:0042060">
    <property type="term" value="P:wound healing"/>
    <property type="evidence" value="ECO:0007669"/>
    <property type="project" value="TreeGrafter"/>
</dbReference>
<dbReference type="Gene3D" id="3.90.1290.10">
    <property type="entry name" value="Plakin repeat"/>
    <property type="match status" value="3"/>
</dbReference>
<evidence type="ECO:0000256" key="7">
    <source>
        <dbReference type="ARBA" id="ARBA00022949"/>
    </source>
</evidence>
<evidence type="ECO:0000256" key="8">
    <source>
        <dbReference type="ARBA" id="ARBA00023054"/>
    </source>
</evidence>
<dbReference type="GO" id="GO:0005737">
    <property type="term" value="C:cytoplasm"/>
    <property type="evidence" value="ECO:0007669"/>
    <property type="project" value="TreeGrafter"/>
</dbReference>
<feature type="region of interest" description="Disordered" evidence="11">
    <location>
        <begin position="2450"/>
        <end position="2513"/>
    </location>
</feature>
<keyword evidence="4" id="KW-1003">Cell membrane</keyword>
<dbReference type="FunFam" id="3.90.1290.10:FF:000002">
    <property type="entry name" value="Plectin a"/>
    <property type="match status" value="1"/>
</dbReference>
<dbReference type="Pfam" id="PF17902">
    <property type="entry name" value="SH3_10"/>
    <property type="match status" value="1"/>
</dbReference>
<dbReference type="Pfam" id="PF00681">
    <property type="entry name" value="Plectin"/>
    <property type="match status" value="7"/>
</dbReference>
<evidence type="ECO:0000256" key="10">
    <source>
        <dbReference type="SAM" id="Coils"/>
    </source>
</evidence>
<gene>
    <name evidence="14" type="primary">DSP</name>
    <name evidence="14" type="synonym">wu:fi04e12</name>
</gene>
<dbReference type="InterPro" id="IPR001101">
    <property type="entry name" value="Plectin_repeat"/>
</dbReference>
<dbReference type="InterPro" id="IPR035915">
    <property type="entry name" value="Plakin_repeat_sf"/>
</dbReference>
<evidence type="ECO:0000256" key="4">
    <source>
        <dbReference type="ARBA" id="ARBA00022475"/>
    </source>
</evidence>
<feature type="compositionally biased region" description="Low complexity" evidence="11">
    <location>
        <begin position="2200"/>
        <end position="2224"/>
    </location>
</feature>
<dbReference type="Ensembl" id="ENSOKIT00005067331.1">
    <property type="protein sequence ID" value="ENSOKIP00005063353.1"/>
    <property type="gene ID" value="ENSOKIG00005024957.1"/>
</dbReference>
<feature type="coiled-coil region" evidence="10">
    <location>
        <begin position="967"/>
        <end position="1029"/>
    </location>
</feature>
<feature type="coiled-coil region" evidence="10">
    <location>
        <begin position="97"/>
        <end position="124"/>
    </location>
</feature>
<dbReference type="SUPFAM" id="SSF46966">
    <property type="entry name" value="Spectrin repeat"/>
    <property type="match status" value="3"/>
</dbReference>
<dbReference type="GeneTree" id="ENSGT00940000154843"/>
<evidence type="ECO:0000313" key="15">
    <source>
        <dbReference type="Proteomes" id="UP000694557"/>
    </source>
</evidence>
<evidence type="ECO:0000256" key="1">
    <source>
        <dbReference type="ARBA" id="ARBA00004236"/>
    </source>
</evidence>
<keyword evidence="7" id="KW-0965">Cell junction</keyword>
<feature type="coiled-coil region" evidence="10">
    <location>
        <begin position="167"/>
        <end position="226"/>
    </location>
</feature>
<evidence type="ECO:0000256" key="5">
    <source>
        <dbReference type="ARBA" id="ARBA00022553"/>
    </source>
</evidence>
<dbReference type="PANTHER" id="PTHR23169:SF26">
    <property type="entry name" value="DESMOPLAKIN"/>
    <property type="match status" value="1"/>
</dbReference>
<dbReference type="InterPro" id="IPR041573">
    <property type="entry name" value="Desmoplakin_Spectrin-like"/>
</dbReference>
<reference evidence="14" key="2">
    <citation type="submission" date="2025-09" db="UniProtKB">
        <authorList>
            <consortium name="Ensembl"/>
        </authorList>
    </citation>
    <scope>IDENTIFICATION</scope>
</reference>
<dbReference type="FunFam" id="3.90.1290.10:FF:000001">
    <property type="entry name" value="Plectin a"/>
    <property type="match status" value="2"/>
</dbReference>
<evidence type="ECO:0000256" key="2">
    <source>
        <dbReference type="ARBA" id="ARBA00004568"/>
    </source>
</evidence>
<evidence type="ECO:0000259" key="13">
    <source>
        <dbReference type="Pfam" id="PF18373"/>
    </source>
</evidence>
<dbReference type="Pfam" id="PF21019">
    <property type="entry name" value="Spectrin_3"/>
    <property type="match status" value="1"/>
</dbReference>
<feature type="coiled-coil region" evidence="10">
    <location>
        <begin position="755"/>
        <end position="926"/>
    </location>
</feature>
<dbReference type="Gene3D" id="1.20.58.1060">
    <property type="match status" value="1"/>
</dbReference>
<keyword evidence="5" id="KW-0597">Phosphoprotein</keyword>
<dbReference type="GO" id="GO:0043588">
    <property type="term" value="P:skin development"/>
    <property type="evidence" value="ECO:0007669"/>
    <property type="project" value="TreeGrafter"/>
</dbReference>
<dbReference type="GO" id="GO:0005882">
    <property type="term" value="C:intermediate filament"/>
    <property type="evidence" value="ECO:0007669"/>
    <property type="project" value="TreeGrafter"/>
</dbReference>
<dbReference type="FunFam" id="3.30.160.780:FF:000001">
    <property type="entry name" value="Plectin a"/>
    <property type="match status" value="1"/>
</dbReference>
<feature type="coiled-coil region" evidence="10">
    <location>
        <begin position="1121"/>
        <end position="1155"/>
    </location>
</feature>
<dbReference type="GO" id="GO:0045104">
    <property type="term" value="P:intermediate filament cytoskeleton organization"/>
    <property type="evidence" value="ECO:0007669"/>
    <property type="project" value="InterPro"/>
</dbReference>
<dbReference type="GO" id="GO:0030057">
    <property type="term" value="C:desmosome"/>
    <property type="evidence" value="ECO:0007669"/>
    <property type="project" value="UniProtKB-SubCell"/>
</dbReference>
<feature type="compositionally biased region" description="Polar residues" evidence="11">
    <location>
        <begin position="2450"/>
        <end position="2460"/>
    </location>
</feature>
<evidence type="ECO:0000256" key="9">
    <source>
        <dbReference type="ARBA" id="ARBA00023136"/>
    </source>
</evidence>
<feature type="coiled-coil region" evidence="10">
    <location>
        <begin position="1444"/>
        <end position="1517"/>
    </location>
</feature>
<dbReference type="Pfam" id="PF18373">
    <property type="entry name" value="Spectrin_2"/>
    <property type="match status" value="1"/>
</dbReference>
<feature type="coiled-coil region" evidence="10">
    <location>
        <begin position="1055"/>
        <end position="1082"/>
    </location>
</feature>
<feature type="region of interest" description="Disordered" evidence="11">
    <location>
        <begin position="2200"/>
        <end position="2234"/>
    </location>
</feature>
<reference evidence="14" key="1">
    <citation type="submission" date="2025-08" db="UniProtKB">
        <authorList>
            <consortium name="Ensembl"/>
        </authorList>
    </citation>
    <scope>IDENTIFICATION</scope>
</reference>
<feature type="coiled-coil region" evidence="10">
    <location>
        <begin position="1342"/>
        <end position="1397"/>
    </location>
</feature>
<dbReference type="Proteomes" id="UP000694557">
    <property type="component" value="Unassembled WGS sequence"/>
</dbReference>
<dbReference type="InterPro" id="IPR043197">
    <property type="entry name" value="Plakin"/>
</dbReference>
<accession>A0A8C7MLW7</accession>